<organism evidence="1 2">
    <name type="scientific">Aeromonas salmonicida subsp. salmonicida 01-B526</name>
    <dbReference type="NCBI Taxonomy" id="1076135"/>
    <lineage>
        <taxon>Bacteria</taxon>
        <taxon>Pseudomonadati</taxon>
        <taxon>Pseudomonadota</taxon>
        <taxon>Gammaproteobacteria</taxon>
        <taxon>Aeromonadales</taxon>
        <taxon>Aeromonadaceae</taxon>
        <taxon>Aeromonas</taxon>
    </lineage>
</organism>
<dbReference type="Proteomes" id="UP000006428">
    <property type="component" value="Unassembled WGS sequence"/>
</dbReference>
<sequence>MKVHFIGVARRYGTSSKTGKQYDMCMLSYAVSIKPNVTQSMNYSGFGYEVKEVDLDPNALNHFAMCQLGELVDVEVQPNPNDLTKNIVSGIVGKSSVGAQATKDKF</sequence>
<dbReference type="RefSeq" id="WP_005311556.1">
    <property type="nucleotide sequence ID" value="NZ_AGVO01000015.1"/>
</dbReference>
<dbReference type="InterPro" id="IPR010008">
    <property type="entry name" value="Vibrio_Phage_CTX_RstB"/>
</dbReference>
<evidence type="ECO:0000313" key="1">
    <source>
        <dbReference type="EMBL" id="EHI53681.1"/>
    </source>
</evidence>
<dbReference type="Pfam" id="PF07459">
    <property type="entry name" value="CTX_RstB"/>
    <property type="match status" value="1"/>
</dbReference>
<protein>
    <submittedName>
        <fullName evidence="1">Uncharacterized protein</fullName>
    </submittedName>
</protein>
<gene>
    <name evidence="1" type="ORF">IYQ_04443</name>
</gene>
<proteinExistence type="predicted"/>
<reference evidence="1 2" key="1">
    <citation type="journal article" date="2012" name="Front. Microbiol.">
        <title>Draft Genome Sequence of the Virulent Strain 01-B526 of the Fish Pathogen Aeromonas salmonicida.</title>
        <authorList>
            <person name="Charette S.J."/>
            <person name="Brochu F."/>
            <person name="Boyle B."/>
            <person name="Filion G."/>
            <person name="Tanaka K.H."/>
            <person name="Derome N."/>
        </authorList>
    </citation>
    <scope>NUCLEOTIDE SEQUENCE [LARGE SCALE GENOMIC DNA]</scope>
    <source>
        <strain evidence="1 2">01-B526</strain>
    </source>
</reference>
<keyword evidence="2" id="KW-1185">Reference proteome</keyword>
<dbReference type="EMBL" id="AGVO01000015">
    <property type="protein sequence ID" value="EHI53681.1"/>
    <property type="molecule type" value="Genomic_DNA"/>
</dbReference>
<comment type="caution">
    <text evidence="1">The sequence shown here is derived from an EMBL/GenBank/DDBJ whole genome shotgun (WGS) entry which is preliminary data.</text>
</comment>
<accession>A0ABN0E380</accession>
<name>A0ABN0E380_AERSS</name>
<evidence type="ECO:0000313" key="2">
    <source>
        <dbReference type="Proteomes" id="UP000006428"/>
    </source>
</evidence>